<dbReference type="InterPro" id="IPR042099">
    <property type="entry name" value="ANL_N_sf"/>
</dbReference>
<dbReference type="GO" id="GO:0006085">
    <property type="term" value="P:acetyl-CoA biosynthetic process"/>
    <property type="evidence" value="ECO:0007669"/>
    <property type="project" value="TreeGrafter"/>
</dbReference>
<evidence type="ECO:0000313" key="4">
    <source>
        <dbReference type="Proteomes" id="UP000015105"/>
    </source>
</evidence>
<accession>A0A453Q2I5</accession>
<dbReference type="EC" id="6.2.1.1" evidence="1"/>
<evidence type="ECO:0000313" key="3">
    <source>
        <dbReference type="EnsemblPlants" id="AET6Gv20954000.15"/>
    </source>
</evidence>
<feature type="domain" description="AMP-dependent synthetase/ligase" evidence="2">
    <location>
        <begin position="27"/>
        <end position="126"/>
    </location>
</feature>
<reference evidence="4" key="1">
    <citation type="journal article" date="2014" name="Science">
        <title>Ancient hybridizations among the ancestral genomes of bread wheat.</title>
        <authorList>
            <consortium name="International Wheat Genome Sequencing Consortium,"/>
            <person name="Marcussen T."/>
            <person name="Sandve S.R."/>
            <person name="Heier L."/>
            <person name="Spannagl M."/>
            <person name="Pfeifer M."/>
            <person name="Jakobsen K.S."/>
            <person name="Wulff B.B."/>
            <person name="Steuernagel B."/>
            <person name="Mayer K.F."/>
            <person name="Olsen O.A."/>
        </authorList>
    </citation>
    <scope>NUCLEOTIDE SEQUENCE [LARGE SCALE GENOMIC DNA]</scope>
    <source>
        <strain evidence="4">cv. AL8/78</strain>
    </source>
</reference>
<dbReference type="Proteomes" id="UP000015105">
    <property type="component" value="Chromosome 6D"/>
</dbReference>
<evidence type="ECO:0000259" key="2">
    <source>
        <dbReference type="Pfam" id="PF00501"/>
    </source>
</evidence>
<dbReference type="GO" id="GO:0003987">
    <property type="term" value="F:acetate-CoA ligase activity"/>
    <property type="evidence" value="ECO:0007669"/>
    <property type="project" value="UniProtKB-EC"/>
</dbReference>
<dbReference type="Pfam" id="PF00501">
    <property type="entry name" value="AMP-binding"/>
    <property type="match status" value="1"/>
</dbReference>
<dbReference type="SUPFAM" id="SSF56801">
    <property type="entry name" value="Acetyl-CoA synthetase-like"/>
    <property type="match status" value="1"/>
</dbReference>
<name>A0A453Q2I5_AEGTS</name>
<proteinExistence type="predicted"/>
<dbReference type="PANTHER" id="PTHR24095">
    <property type="entry name" value="ACETYL-COENZYME A SYNTHETASE"/>
    <property type="match status" value="1"/>
</dbReference>
<dbReference type="PANTHER" id="PTHR24095:SF14">
    <property type="entry name" value="ACETYL-COENZYME A SYNTHETASE 1"/>
    <property type="match status" value="1"/>
</dbReference>
<reference evidence="4" key="2">
    <citation type="journal article" date="2017" name="Nat. Plants">
        <title>The Aegilops tauschii genome reveals multiple impacts of transposons.</title>
        <authorList>
            <person name="Zhao G."/>
            <person name="Zou C."/>
            <person name="Li K."/>
            <person name="Wang K."/>
            <person name="Li T."/>
            <person name="Gao L."/>
            <person name="Zhang X."/>
            <person name="Wang H."/>
            <person name="Yang Z."/>
            <person name="Liu X."/>
            <person name="Jiang W."/>
            <person name="Mao L."/>
            <person name="Kong X."/>
            <person name="Jiao Y."/>
            <person name="Jia J."/>
        </authorList>
    </citation>
    <scope>NUCLEOTIDE SEQUENCE [LARGE SCALE GENOMIC DNA]</scope>
    <source>
        <strain evidence="4">cv. AL8/78</strain>
    </source>
</reference>
<dbReference type="InterPro" id="IPR000873">
    <property type="entry name" value="AMP-dep_synth/lig_dom"/>
</dbReference>
<dbReference type="Gramene" id="AET6Gv20954000.15">
    <property type="protein sequence ID" value="AET6Gv20954000.15"/>
    <property type="gene ID" value="AET6Gv20954000"/>
</dbReference>
<organism evidence="3 4">
    <name type="scientific">Aegilops tauschii subsp. strangulata</name>
    <name type="common">Goatgrass</name>
    <dbReference type="NCBI Taxonomy" id="200361"/>
    <lineage>
        <taxon>Eukaryota</taxon>
        <taxon>Viridiplantae</taxon>
        <taxon>Streptophyta</taxon>
        <taxon>Embryophyta</taxon>
        <taxon>Tracheophyta</taxon>
        <taxon>Spermatophyta</taxon>
        <taxon>Magnoliopsida</taxon>
        <taxon>Liliopsida</taxon>
        <taxon>Poales</taxon>
        <taxon>Poaceae</taxon>
        <taxon>BOP clade</taxon>
        <taxon>Pooideae</taxon>
        <taxon>Triticodae</taxon>
        <taxon>Triticeae</taxon>
        <taxon>Triticinae</taxon>
        <taxon>Aegilops</taxon>
    </lineage>
</organism>
<reference evidence="3" key="3">
    <citation type="journal article" date="2017" name="Nature">
        <title>Genome sequence of the progenitor of the wheat D genome Aegilops tauschii.</title>
        <authorList>
            <person name="Luo M.C."/>
            <person name="Gu Y.Q."/>
            <person name="Puiu D."/>
            <person name="Wang H."/>
            <person name="Twardziok S.O."/>
            <person name="Deal K.R."/>
            <person name="Huo N."/>
            <person name="Zhu T."/>
            <person name="Wang L."/>
            <person name="Wang Y."/>
            <person name="McGuire P.E."/>
            <person name="Liu S."/>
            <person name="Long H."/>
            <person name="Ramasamy R.K."/>
            <person name="Rodriguez J.C."/>
            <person name="Van S.L."/>
            <person name="Yuan L."/>
            <person name="Wang Z."/>
            <person name="Xia Z."/>
            <person name="Xiao L."/>
            <person name="Anderson O.D."/>
            <person name="Ouyang S."/>
            <person name="Liang Y."/>
            <person name="Zimin A.V."/>
            <person name="Pertea G."/>
            <person name="Qi P."/>
            <person name="Bennetzen J.L."/>
            <person name="Dai X."/>
            <person name="Dawson M.W."/>
            <person name="Muller H.G."/>
            <person name="Kugler K."/>
            <person name="Rivarola-Duarte L."/>
            <person name="Spannagl M."/>
            <person name="Mayer K.F.X."/>
            <person name="Lu F.H."/>
            <person name="Bevan M.W."/>
            <person name="Leroy P."/>
            <person name="Li P."/>
            <person name="You F.M."/>
            <person name="Sun Q."/>
            <person name="Liu Z."/>
            <person name="Lyons E."/>
            <person name="Wicker T."/>
            <person name="Salzberg S.L."/>
            <person name="Devos K.M."/>
            <person name="Dvorak J."/>
        </authorList>
    </citation>
    <scope>NUCLEOTIDE SEQUENCE [LARGE SCALE GENOMIC DNA]</scope>
    <source>
        <strain evidence="3">cv. AL8/78</strain>
    </source>
</reference>
<reference evidence="3" key="4">
    <citation type="submission" date="2019-03" db="UniProtKB">
        <authorList>
            <consortium name="EnsemblPlants"/>
        </authorList>
    </citation>
    <scope>IDENTIFICATION</scope>
</reference>
<sequence>MVLGVGQWFKGGKTNICYNAVDRNIEAGNGDKIAMYWEGNEPGQDGKLTYSELREKVCQLANYLKSVGVGKGDAVVIYLPMLLELPIAMLACARIGAVHSVVFAGFSADSLAQRIVDCKPKLVLTCNAVKRG</sequence>
<dbReference type="Gene3D" id="3.40.50.12780">
    <property type="entry name" value="N-terminal domain of ligase-like"/>
    <property type="match status" value="1"/>
</dbReference>
<reference evidence="3" key="5">
    <citation type="journal article" date="2021" name="G3 (Bethesda)">
        <title>Aegilops tauschii genome assembly Aet v5.0 features greater sequence contiguity and improved annotation.</title>
        <authorList>
            <person name="Wang L."/>
            <person name="Zhu T."/>
            <person name="Rodriguez J.C."/>
            <person name="Deal K.R."/>
            <person name="Dubcovsky J."/>
            <person name="McGuire P.E."/>
            <person name="Lux T."/>
            <person name="Spannagl M."/>
            <person name="Mayer K.F.X."/>
            <person name="Baldrich P."/>
            <person name="Meyers B.C."/>
            <person name="Huo N."/>
            <person name="Gu Y.Q."/>
            <person name="Zhou H."/>
            <person name="Devos K.M."/>
            <person name="Bennetzen J.L."/>
            <person name="Unver T."/>
            <person name="Budak H."/>
            <person name="Gulick P.J."/>
            <person name="Galiba G."/>
            <person name="Kalapos B."/>
            <person name="Nelson D.R."/>
            <person name="Li P."/>
            <person name="You F.M."/>
            <person name="Luo M.C."/>
            <person name="Dvorak J."/>
        </authorList>
    </citation>
    <scope>NUCLEOTIDE SEQUENCE [LARGE SCALE GENOMIC DNA]</scope>
    <source>
        <strain evidence="3">cv. AL8/78</strain>
    </source>
</reference>
<evidence type="ECO:0000256" key="1">
    <source>
        <dbReference type="ARBA" id="ARBA00013275"/>
    </source>
</evidence>
<dbReference type="AlphaFoldDB" id="A0A453Q2I5"/>
<keyword evidence="4" id="KW-1185">Reference proteome</keyword>
<protein>
    <recommendedName>
        <fullName evidence="1">acetate--CoA ligase</fullName>
        <ecNumber evidence="1">6.2.1.1</ecNumber>
    </recommendedName>
</protein>
<dbReference type="EnsemblPlants" id="AET6Gv20954000.15">
    <property type="protein sequence ID" value="AET6Gv20954000.15"/>
    <property type="gene ID" value="AET6Gv20954000"/>
</dbReference>